<reference evidence="1 2" key="1">
    <citation type="submission" date="2018-11" db="EMBL/GenBank/DDBJ databases">
        <title>Genomes From Bacteria Associated with the Canine Oral Cavity: a Test Case for Automated Genome-Based Taxonomic Assignment.</title>
        <authorList>
            <person name="Coil D.A."/>
            <person name="Jospin G."/>
            <person name="Darling A.E."/>
            <person name="Wallis C."/>
            <person name="Davis I.J."/>
            <person name="Harris S."/>
            <person name="Eisen J.A."/>
            <person name="Holcombe L.J."/>
            <person name="O'Flynn C."/>
        </authorList>
    </citation>
    <scope>NUCLEOTIDE SEQUENCE [LARGE SCALE GENOMIC DNA]</scope>
    <source>
        <strain evidence="1 2">COT-280</strain>
    </source>
</reference>
<evidence type="ECO:0000313" key="2">
    <source>
        <dbReference type="Proteomes" id="UP000269923"/>
    </source>
</evidence>
<comment type="caution">
    <text evidence="1">The sequence shown here is derived from an EMBL/GenBank/DDBJ whole genome shotgun (WGS) entry which is preliminary data.</text>
</comment>
<dbReference type="AlphaFoldDB" id="A0A3P1ZYX5"/>
<dbReference type="Proteomes" id="UP000269923">
    <property type="component" value="Unassembled WGS sequence"/>
</dbReference>
<name>A0A3P1ZYX5_9NEIS</name>
<proteinExistence type="predicted"/>
<evidence type="ECO:0000313" key="1">
    <source>
        <dbReference type="EMBL" id="RRD88351.1"/>
    </source>
</evidence>
<dbReference type="RefSeq" id="WP_148091366.1">
    <property type="nucleotide sequence ID" value="NZ_RQYC01000054.1"/>
</dbReference>
<gene>
    <name evidence="1" type="ORF">EII21_11395</name>
</gene>
<protein>
    <submittedName>
        <fullName evidence="1">Uncharacterized protein</fullName>
    </submittedName>
</protein>
<accession>A0A3P1ZYX5</accession>
<keyword evidence="2" id="KW-1185">Reference proteome</keyword>
<sequence>MVNVIALCSFDHYGLRWRGEIFAVSAQTAADLARAGLVAVSAPPPEQVQTEQVQTEQVQTEQVQTEQVQTEQVQT</sequence>
<organism evidence="1 2">
    <name type="scientific">Conchiformibius steedae</name>
    <dbReference type="NCBI Taxonomy" id="153493"/>
    <lineage>
        <taxon>Bacteria</taxon>
        <taxon>Pseudomonadati</taxon>
        <taxon>Pseudomonadota</taxon>
        <taxon>Betaproteobacteria</taxon>
        <taxon>Neisseriales</taxon>
        <taxon>Neisseriaceae</taxon>
        <taxon>Conchiformibius</taxon>
    </lineage>
</organism>
<feature type="non-terminal residue" evidence="1">
    <location>
        <position position="75"/>
    </location>
</feature>
<dbReference type="EMBL" id="RQYC01000054">
    <property type="protein sequence ID" value="RRD88351.1"/>
    <property type="molecule type" value="Genomic_DNA"/>
</dbReference>